<dbReference type="OrthoDB" id="9815825at2"/>
<dbReference type="Gene3D" id="3.40.50.720">
    <property type="entry name" value="NAD(P)-binding Rossmann-like Domain"/>
    <property type="match status" value="1"/>
</dbReference>
<feature type="domain" description="Gfo/Idh/MocA-like oxidoreductase N-terminal" evidence="1">
    <location>
        <begin position="4"/>
        <end position="125"/>
    </location>
</feature>
<proteinExistence type="predicted"/>
<accession>A0A1P8WNA3</accession>
<dbReference type="Proteomes" id="UP000187735">
    <property type="component" value="Chromosome"/>
</dbReference>
<keyword evidence="3" id="KW-0560">Oxidoreductase</keyword>
<dbReference type="GO" id="GO:0050112">
    <property type="term" value="F:inositol 2-dehydrogenase (NAD+) activity"/>
    <property type="evidence" value="ECO:0007669"/>
    <property type="project" value="UniProtKB-EC"/>
</dbReference>
<dbReference type="GO" id="GO:0000166">
    <property type="term" value="F:nucleotide binding"/>
    <property type="evidence" value="ECO:0007669"/>
    <property type="project" value="InterPro"/>
</dbReference>
<dbReference type="Pfam" id="PF01408">
    <property type="entry name" value="GFO_IDH_MocA"/>
    <property type="match status" value="1"/>
</dbReference>
<dbReference type="SUPFAM" id="SSF55347">
    <property type="entry name" value="Glyceraldehyde-3-phosphate dehydrogenase-like, C-terminal domain"/>
    <property type="match status" value="1"/>
</dbReference>
<dbReference type="PANTHER" id="PTHR43377:SF2">
    <property type="entry name" value="BINDING ROSSMANN FOLD OXIDOREDUCTASE, PUTATIVE (AFU_ORTHOLOGUE AFUA_4G00560)-RELATED"/>
    <property type="match status" value="1"/>
</dbReference>
<dbReference type="InterPro" id="IPR036291">
    <property type="entry name" value="NAD(P)-bd_dom_sf"/>
</dbReference>
<evidence type="ECO:0000313" key="4">
    <source>
        <dbReference type="Proteomes" id="UP000187735"/>
    </source>
</evidence>
<dbReference type="Gene3D" id="3.30.360.10">
    <property type="entry name" value="Dihydrodipicolinate Reductase, domain 2"/>
    <property type="match status" value="1"/>
</dbReference>
<organism evidence="3 4">
    <name type="scientific">Fuerstiella marisgermanici</name>
    <dbReference type="NCBI Taxonomy" id="1891926"/>
    <lineage>
        <taxon>Bacteria</taxon>
        <taxon>Pseudomonadati</taxon>
        <taxon>Planctomycetota</taxon>
        <taxon>Planctomycetia</taxon>
        <taxon>Planctomycetales</taxon>
        <taxon>Planctomycetaceae</taxon>
        <taxon>Fuerstiella</taxon>
    </lineage>
</organism>
<sequence>MSCINIGLLGAGWFGREAHLKNLLRVSDVNVTAVSSRSTESRDAAKELIGDHLQTFDNWRDVLKVAELDAVIVALTNDQHHAAAMASFDAGKHVLCEKPLGLTIAECDEIIAAAQTAGKVLQVGHEMRHQALYQRMNTMVEAGDVGDPRIMWCREYRGPMRPGWRSSEQLTGGLLLEKNCHHFDLFNWMLDTPPVRVSAFGGKDVLTDRELLDNAQVLVEYEGGRRAVLEICLFAPTGGDCEIGIVGSGGRIDTKNQAIHLEYHRFDPQEHFAEQVADPDDDAGFKDASGRVDRGIKAELAHFLDCCRTGNTPLNDGAAARMNVAVCLAAQKAIATGRVVTIDEVLNESTS</sequence>
<gene>
    <name evidence="3" type="primary">iolG_19</name>
    <name evidence="3" type="ORF">Fuma_05202</name>
</gene>
<dbReference type="PANTHER" id="PTHR43377">
    <property type="entry name" value="BILIVERDIN REDUCTASE A"/>
    <property type="match status" value="1"/>
</dbReference>
<dbReference type="RefSeq" id="WP_077026693.1">
    <property type="nucleotide sequence ID" value="NZ_CP017641.1"/>
</dbReference>
<protein>
    <submittedName>
        <fullName evidence="3">Inositol 2-dehydrogenase</fullName>
        <ecNumber evidence="3">1.1.1.18</ecNumber>
    </submittedName>
</protein>
<dbReference type="SUPFAM" id="SSF51735">
    <property type="entry name" value="NAD(P)-binding Rossmann-fold domains"/>
    <property type="match status" value="1"/>
</dbReference>
<evidence type="ECO:0000259" key="2">
    <source>
        <dbReference type="Pfam" id="PF02894"/>
    </source>
</evidence>
<dbReference type="Pfam" id="PF02894">
    <property type="entry name" value="GFO_IDH_MocA_C"/>
    <property type="match status" value="1"/>
</dbReference>
<dbReference type="InterPro" id="IPR000683">
    <property type="entry name" value="Gfo/Idh/MocA-like_OxRdtase_N"/>
</dbReference>
<feature type="domain" description="Gfo/Idh/MocA-like oxidoreductase C-terminal" evidence="2">
    <location>
        <begin position="139"/>
        <end position="342"/>
    </location>
</feature>
<dbReference type="AlphaFoldDB" id="A0A1P8WNA3"/>
<dbReference type="EMBL" id="CP017641">
    <property type="protein sequence ID" value="APZ95543.1"/>
    <property type="molecule type" value="Genomic_DNA"/>
</dbReference>
<keyword evidence="4" id="KW-1185">Reference proteome</keyword>
<evidence type="ECO:0000259" key="1">
    <source>
        <dbReference type="Pfam" id="PF01408"/>
    </source>
</evidence>
<dbReference type="STRING" id="1891926.Fuma_05202"/>
<evidence type="ECO:0000313" key="3">
    <source>
        <dbReference type="EMBL" id="APZ95543.1"/>
    </source>
</evidence>
<dbReference type="KEGG" id="fmr:Fuma_05202"/>
<dbReference type="InterPro" id="IPR051450">
    <property type="entry name" value="Gfo/Idh/MocA_Oxidoreductases"/>
</dbReference>
<dbReference type="InterPro" id="IPR004104">
    <property type="entry name" value="Gfo/Idh/MocA-like_OxRdtase_C"/>
</dbReference>
<dbReference type="EC" id="1.1.1.18" evidence="3"/>
<name>A0A1P8WNA3_9PLAN</name>
<reference evidence="3 4" key="1">
    <citation type="journal article" date="2016" name="Front. Microbiol.">
        <title>Fuerstia marisgermanicae gen. nov., sp. nov., an Unusual Member of the Phylum Planctomycetes from the German Wadden Sea.</title>
        <authorList>
            <person name="Kohn T."/>
            <person name="Heuer A."/>
            <person name="Jogler M."/>
            <person name="Vollmers J."/>
            <person name="Boedeker C."/>
            <person name="Bunk B."/>
            <person name="Rast P."/>
            <person name="Borchert D."/>
            <person name="Glockner I."/>
            <person name="Freese H.M."/>
            <person name="Klenk H.P."/>
            <person name="Overmann J."/>
            <person name="Kaster A.K."/>
            <person name="Rohde M."/>
            <person name="Wiegand S."/>
            <person name="Jogler C."/>
        </authorList>
    </citation>
    <scope>NUCLEOTIDE SEQUENCE [LARGE SCALE GENOMIC DNA]</scope>
    <source>
        <strain evidence="3 4">NH11</strain>
    </source>
</reference>